<evidence type="ECO:0000256" key="10">
    <source>
        <dbReference type="SAM" id="SignalP"/>
    </source>
</evidence>
<evidence type="ECO:0000256" key="7">
    <source>
        <dbReference type="ARBA" id="ARBA00022859"/>
    </source>
</evidence>
<keyword evidence="7 9" id="KW-0391">Immunity</keyword>
<proteinExistence type="inferred from homology"/>
<dbReference type="EnsemblMetazoa" id="ASTEI01170-RA">
    <property type="protein sequence ID" value="ASTEI01170-PA"/>
    <property type="gene ID" value="ASTEI01170"/>
</dbReference>
<dbReference type="GO" id="GO:0019731">
    <property type="term" value="P:antibacterial humoral response"/>
    <property type="evidence" value="ECO:0007669"/>
    <property type="project" value="InterPro"/>
</dbReference>
<dbReference type="Proteomes" id="UP000076408">
    <property type="component" value="Unassembled WGS sequence"/>
</dbReference>
<keyword evidence="5 9" id="KW-0399">Innate immunity</keyword>
<evidence type="ECO:0000256" key="8">
    <source>
        <dbReference type="ARBA" id="ARBA00023022"/>
    </source>
</evidence>
<evidence type="ECO:0000256" key="9">
    <source>
        <dbReference type="RuleBase" id="RU003948"/>
    </source>
</evidence>
<evidence type="ECO:0000256" key="4">
    <source>
        <dbReference type="ARBA" id="ARBA00022529"/>
    </source>
</evidence>
<keyword evidence="4 9" id="KW-0929">Antimicrobial</keyword>
<dbReference type="VEuPathDB" id="VectorBase:ASTEI01170"/>
<dbReference type="InterPro" id="IPR000875">
    <property type="entry name" value="CecC-like"/>
</dbReference>
<evidence type="ECO:0000256" key="1">
    <source>
        <dbReference type="ARBA" id="ARBA00004613"/>
    </source>
</evidence>
<organism evidence="11 12">
    <name type="scientific">Anopheles stephensi</name>
    <name type="common">Indo-Pakistan malaria mosquito</name>
    <dbReference type="NCBI Taxonomy" id="30069"/>
    <lineage>
        <taxon>Eukaryota</taxon>
        <taxon>Metazoa</taxon>
        <taxon>Ecdysozoa</taxon>
        <taxon>Arthropoda</taxon>
        <taxon>Hexapoda</taxon>
        <taxon>Insecta</taxon>
        <taxon>Pterygota</taxon>
        <taxon>Neoptera</taxon>
        <taxon>Endopterygota</taxon>
        <taxon>Diptera</taxon>
        <taxon>Nematocera</taxon>
        <taxon>Culicoidea</taxon>
        <taxon>Culicidae</taxon>
        <taxon>Anophelinae</taxon>
        <taxon>Anopheles</taxon>
    </lineage>
</organism>
<dbReference type="AlphaFoldDB" id="A0A182XY85"/>
<keyword evidence="3" id="KW-0964">Secreted</keyword>
<dbReference type="PANTHER" id="PTHR38329:SF1">
    <property type="entry name" value="CECROPIN-A1-RELATED"/>
    <property type="match status" value="1"/>
</dbReference>
<dbReference type="OMA" id="NTMNFKL"/>
<evidence type="ECO:0000313" key="11">
    <source>
        <dbReference type="EnsemblMetazoa" id="ASTEI01170-PA"/>
    </source>
</evidence>
<keyword evidence="6 10" id="KW-0732">Signal</keyword>
<name>A0A182XY85_ANOST</name>
<reference evidence="12" key="1">
    <citation type="journal article" date="2014" name="Genome Biol.">
        <title>Genome analysis of a major urban malaria vector mosquito, Anopheles stephensi.</title>
        <authorList>
            <person name="Jiang X."/>
            <person name="Peery A."/>
            <person name="Hall A.B."/>
            <person name="Sharma A."/>
            <person name="Chen X.G."/>
            <person name="Waterhouse R.M."/>
            <person name="Komissarov A."/>
            <person name="Riehle M.M."/>
            <person name="Shouche Y."/>
            <person name="Sharakhova M.V."/>
            <person name="Lawson D."/>
            <person name="Pakpour N."/>
            <person name="Arensburger P."/>
            <person name="Davidson V.L."/>
            <person name="Eiglmeier K."/>
            <person name="Emrich S."/>
            <person name="George P."/>
            <person name="Kennedy R.C."/>
            <person name="Mane S.P."/>
            <person name="Maslen G."/>
            <person name="Oringanje C."/>
            <person name="Qi Y."/>
            <person name="Settlage R."/>
            <person name="Tojo M."/>
            <person name="Tubio J.M."/>
            <person name="Unger M.F."/>
            <person name="Wang B."/>
            <person name="Vernick K.D."/>
            <person name="Ribeiro J.M."/>
            <person name="James A.A."/>
            <person name="Michel K."/>
            <person name="Riehle M.A."/>
            <person name="Luckhart S."/>
            <person name="Sharakhov I.V."/>
            <person name="Tu Z."/>
        </authorList>
    </citation>
    <scope>NUCLEOTIDE SEQUENCE [LARGE SCALE GENOMIC DNA]</scope>
    <source>
        <strain evidence="12">Indian</strain>
    </source>
</reference>
<keyword evidence="12" id="KW-1185">Reference proteome</keyword>
<dbReference type="GO" id="GO:0045087">
    <property type="term" value="P:innate immune response"/>
    <property type="evidence" value="ECO:0007669"/>
    <property type="project" value="UniProtKB-KW"/>
</dbReference>
<evidence type="ECO:0000256" key="5">
    <source>
        <dbReference type="ARBA" id="ARBA00022588"/>
    </source>
</evidence>
<evidence type="ECO:0000256" key="2">
    <source>
        <dbReference type="ARBA" id="ARBA00010680"/>
    </source>
</evidence>
<dbReference type="GO" id="GO:0005615">
    <property type="term" value="C:extracellular space"/>
    <property type="evidence" value="ECO:0007669"/>
    <property type="project" value="TreeGrafter"/>
</dbReference>
<reference evidence="11" key="2">
    <citation type="submission" date="2020-05" db="UniProtKB">
        <authorList>
            <consortium name="EnsemblMetazoa"/>
        </authorList>
    </citation>
    <scope>IDENTIFICATION</scope>
    <source>
        <strain evidence="11">Indian</strain>
    </source>
</reference>
<comment type="similarity">
    <text evidence="2 9">Belongs to the cecropin family.</text>
</comment>
<evidence type="ECO:0000256" key="3">
    <source>
        <dbReference type="ARBA" id="ARBA00022525"/>
    </source>
</evidence>
<keyword evidence="8 9" id="KW-0044">Antibiotic</keyword>
<dbReference type="GO" id="GO:0050829">
    <property type="term" value="P:defense response to Gram-negative bacterium"/>
    <property type="evidence" value="ECO:0007669"/>
    <property type="project" value="TreeGrafter"/>
</dbReference>
<comment type="subcellular location">
    <subcellularLocation>
        <location evidence="1 9">Secreted</location>
    </subcellularLocation>
</comment>
<dbReference type="PANTHER" id="PTHR38329">
    <property type="entry name" value="CECROPIN-A1-RELATED"/>
    <property type="match status" value="1"/>
</dbReference>
<dbReference type="GO" id="GO:0050830">
    <property type="term" value="P:defense response to Gram-positive bacterium"/>
    <property type="evidence" value="ECO:0007669"/>
    <property type="project" value="UniProtKB-ARBA"/>
</dbReference>
<feature type="signal peptide" evidence="10">
    <location>
        <begin position="1"/>
        <end position="34"/>
    </location>
</feature>
<sequence>MCYILPSVITNSTNTMNFKLLFLVALVLMAVCLGQSEGRRFKKFLKKVEGAGRRVAGAAQKGLPLALGVKGVLG</sequence>
<evidence type="ECO:0000256" key="6">
    <source>
        <dbReference type="ARBA" id="ARBA00022729"/>
    </source>
</evidence>
<dbReference type="Pfam" id="PF00272">
    <property type="entry name" value="Cecropin"/>
    <property type="match status" value="1"/>
</dbReference>
<evidence type="ECO:0000313" key="12">
    <source>
        <dbReference type="Proteomes" id="UP000076408"/>
    </source>
</evidence>
<protein>
    <submittedName>
        <fullName evidence="11">Uncharacterized protein</fullName>
    </submittedName>
</protein>
<dbReference type="InterPro" id="IPR020400">
    <property type="entry name" value="CecC/Srx/CECD"/>
</dbReference>
<dbReference type="STRING" id="30069.A0A182XY85"/>
<feature type="chain" id="PRO_5046844382" evidence="10">
    <location>
        <begin position="35"/>
        <end position="74"/>
    </location>
</feature>
<accession>A0A182XY85</accession>